<feature type="signal peptide" evidence="3">
    <location>
        <begin position="1"/>
        <end position="21"/>
    </location>
</feature>
<keyword evidence="2 3" id="KW-0378">Hydrolase</keyword>
<dbReference type="EC" id="3.1.1.-" evidence="3"/>
<dbReference type="GO" id="GO:0016787">
    <property type="term" value="F:hydrolase activity"/>
    <property type="evidence" value="ECO:0007669"/>
    <property type="project" value="UniProtKB-KW"/>
</dbReference>
<dbReference type="PROSITE" id="PS00122">
    <property type="entry name" value="CARBOXYLESTERASE_B_1"/>
    <property type="match status" value="1"/>
</dbReference>
<comment type="similarity">
    <text evidence="1 3">Belongs to the type-B carboxylesterase/lipase family.</text>
</comment>
<dbReference type="Pfam" id="PF00135">
    <property type="entry name" value="COesterase"/>
    <property type="match status" value="1"/>
</dbReference>
<sequence length="574" mass="63171">MRQRSLLCLFFLSTVIVPASCQSFPIVNTPSGPVKGVVVPVNGQDIVQFRNIPFAQPPVGNLRFEKPVPVEPWKDTLDGTAFGPSCMQDKFLFPELWEKAEKAVVDEDCLQLNVYVPGAVSTTVKKPVMVWIYGGAFSMGSTFTYDGSFLALKDVLVVTINYRLGILGFLSTEDSAMPGNYGLWDMIEALEWVNKNIASFGGDPESVTIFGESAGGFAASYLAVIPSTAGLFQRFIAQSGSAVGFMGIAPNPARAAKATGKFVGCLPDIDGDVNSRALTDCLKQIPVEELMDAQRDPGTQFFGSFSVSPLLWPTIDGELLPRSPLESLKDPMSTESIYFRSLDMLAGTTSNEASVIAMFLGGLQEPMNFSMAEGIPTAVLCDVFAPTLAREMFNDNPIVSDLLCKEYSSDDMEEQARKLSIMHADTWFVSPTIQLLDFHAKGKNTPITYHYLYNQPIDFFYMAPSFPWMEGAGHATELLYMFGPSGLNELDKSLSTDEGRTFSDVLARYWTNFAKTGNPNGDGLVPWKAFSTEGRDYMELKYQPVPGKNLYAKRMKILLEDIPNKIKNNVKTEL</sequence>
<reference evidence="5 6" key="1">
    <citation type="journal article" date="2017" name="Nat. Ecol. Evol.">
        <title>Scallop genome provides insights into evolution of bilaterian karyotype and development.</title>
        <authorList>
            <person name="Wang S."/>
            <person name="Zhang J."/>
            <person name="Jiao W."/>
            <person name="Li J."/>
            <person name="Xun X."/>
            <person name="Sun Y."/>
            <person name="Guo X."/>
            <person name="Huan P."/>
            <person name="Dong B."/>
            <person name="Zhang L."/>
            <person name="Hu X."/>
            <person name="Sun X."/>
            <person name="Wang J."/>
            <person name="Zhao C."/>
            <person name="Wang Y."/>
            <person name="Wang D."/>
            <person name="Huang X."/>
            <person name="Wang R."/>
            <person name="Lv J."/>
            <person name="Li Y."/>
            <person name="Zhang Z."/>
            <person name="Liu B."/>
            <person name="Lu W."/>
            <person name="Hui Y."/>
            <person name="Liang J."/>
            <person name="Zhou Z."/>
            <person name="Hou R."/>
            <person name="Li X."/>
            <person name="Liu Y."/>
            <person name="Li H."/>
            <person name="Ning X."/>
            <person name="Lin Y."/>
            <person name="Zhao L."/>
            <person name="Xing Q."/>
            <person name="Dou J."/>
            <person name="Li Y."/>
            <person name="Mao J."/>
            <person name="Guo H."/>
            <person name="Dou H."/>
            <person name="Li T."/>
            <person name="Mu C."/>
            <person name="Jiang W."/>
            <person name="Fu Q."/>
            <person name="Fu X."/>
            <person name="Miao Y."/>
            <person name="Liu J."/>
            <person name="Yu Q."/>
            <person name="Li R."/>
            <person name="Liao H."/>
            <person name="Li X."/>
            <person name="Kong Y."/>
            <person name="Jiang Z."/>
            <person name="Chourrout D."/>
            <person name="Li R."/>
            <person name="Bao Z."/>
        </authorList>
    </citation>
    <scope>NUCLEOTIDE SEQUENCE [LARGE SCALE GENOMIC DNA]</scope>
    <source>
        <strain evidence="5 6">PY_sf001</strain>
    </source>
</reference>
<name>A0A210QG93_MIZYE</name>
<keyword evidence="3" id="KW-0732">Signal</keyword>
<dbReference type="InterPro" id="IPR029058">
    <property type="entry name" value="AB_hydrolase_fold"/>
</dbReference>
<comment type="caution">
    <text evidence="5">The sequence shown here is derived from an EMBL/GenBank/DDBJ whole genome shotgun (WGS) entry which is preliminary data.</text>
</comment>
<dbReference type="ESTHER" id="mizye-a0a210qg93">
    <property type="family name" value="Carb_B_Mollusca"/>
</dbReference>
<dbReference type="EMBL" id="NEDP02003775">
    <property type="protein sequence ID" value="OWF47762.1"/>
    <property type="molecule type" value="Genomic_DNA"/>
</dbReference>
<gene>
    <name evidence="5" type="ORF">KP79_PYT06229</name>
</gene>
<dbReference type="SUPFAM" id="SSF53474">
    <property type="entry name" value="alpha/beta-Hydrolases"/>
    <property type="match status" value="1"/>
</dbReference>
<dbReference type="OrthoDB" id="408631at2759"/>
<feature type="chain" id="PRO_5011810935" description="Carboxylic ester hydrolase" evidence="3">
    <location>
        <begin position="22"/>
        <end position="574"/>
    </location>
</feature>
<dbReference type="STRING" id="6573.A0A210QG93"/>
<proteinExistence type="inferred from homology"/>
<dbReference type="Gene3D" id="3.40.50.1820">
    <property type="entry name" value="alpha/beta hydrolase"/>
    <property type="match status" value="1"/>
</dbReference>
<dbReference type="Proteomes" id="UP000242188">
    <property type="component" value="Unassembled WGS sequence"/>
</dbReference>
<dbReference type="InterPro" id="IPR002018">
    <property type="entry name" value="CarbesteraseB"/>
</dbReference>
<protein>
    <recommendedName>
        <fullName evidence="3">Carboxylic ester hydrolase</fullName>
        <ecNumber evidence="3">3.1.1.-</ecNumber>
    </recommendedName>
</protein>
<evidence type="ECO:0000256" key="3">
    <source>
        <dbReference type="RuleBase" id="RU361235"/>
    </source>
</evidence>
<evidence type="ECO:0000256" key="1">
    <source>
        <dbReference type="ARBA" id="ARBA00005964"/>
    </source>
</evidence>
<feature type="domain" description="Carboxylesterase type B" evidence="4">
    <location>
        <begin position="25"/>
        <end position="555"/>
    </location>
</feature>
<evidence type="ECO:0000256" key="2">
    <source>
        <dbReference type="ARBA" id="ARBA00022801"/>
    </source>
</evidence>
<organism evidence="5 6">
    <name type="scientific">Mizuhopecten yessoensis</name>
    <name type="common">Japanese scallop</name>
    <name type="synonym">Patinopecten yessoensis</name>
    <dbReference type="NCBI Taxonomy" id="6573"/>
    <lineage>
        <taxon>Eukaryota</taxon>
        <taxon>Metazoa</taxon>
        <taxon>Spiralia</taxon>
        <taxon>Lophotrochozoa</taxon>
        <taxon>Mollusca</taxon>
        <taxon>Bivalvia</taxon>
        <taxon>Autobranchia</taxon>
        <taxon>Pteriomorphia</taxon>
        <taxon>Pectinida</taxon>
        <taxon>Pectinoidea</taxon>
        <taxon>Pectinidae</taxon>
        <taxon>Mizuhopecten</taxon>
    </lineage>
</organism>
<accession>A0A210QG93</accession>
<evidence type="ECO:0000313" key="5">
    <source>
        <dbReference type="EMBL" id="OWF47762.1"/>
    </source>
</evidence>
<dbReference type="InterPro" id="IPR019826">
    <property type="entry name" value="Carboxylesterase_B_AS"/>
</dbReference>
<keyword evidence="6" id="KW-1185">Reference proteome</keyword>
<dbReference type="InterPro" id="IPR051093">
    <property type="entry name" value="Neuroligin/BSAL"/>
</dbReference>
<dbReference type="AlphaFoldDB" id="A0A210QG93"/>
<evidence type="ECO:0000313" key="6">
    <source>
        <dbReference type="Proteomes" id="UP000242188"/>
    </source>
</evidence>
<evidence type="ECO:0000259" key="4">
    <source>
        <dbReference type="Pfam" id="PF00135"/>
    </source>
</evidence>
<dbReference type="PANTHER" id="PTHR43903">
    <property type="entry name" value="NEUROLIGIN"/>
    <property type="match status" value="1"/>
</dbReference>